<evidence type="ECO:0000313" key="9">
    <source>
        <dbReference type="EMBL" id="AFJ52944.1"/>
    </source>
</evidence>
<keyword evidence="3 6" id="KW-0328">Glycosyltransferase</keyword>
<dbReference type="GO" id="GO:0047213">
    <property type="term" value="F:anthocyanidin 3-O-glucosyltransferase activity"/>
    <property type="evidence" value="ECO:0007669"/>
    <property type="project" value="UniProtKB-EC"/>
</dbReference>
<gene>
    <name evidence="9" type="primary">UGT73Y1</name>
</gene>
<dbReference type="EC" id="2.4.1.-" evidence="7"/>
<dbReference type="CDD" id="cd03784">
    <property type="entry name" value="GT1_Gtf-like"/>
    <property type="match status" value="1"/>
</dbReference>
<accession>I2BH48</accession>
<dbReference type="InterPro" id="IPR058980">
    <property type="entry name" value="Glyco_transf_N"/>
</dbReference>
<evidence type="ECO:0000256" key="1">
    <source>
        <dbReference type="ARBA" id="ARBA00004935"/>
    </source>
</evidence>
<dbReference type="Gene3D" id="3.40.50.2000">
    <property type="entry name" value="Glycogen Phosphorylase B"/>
    <property type="match status" value="2"/>
</dbReference>
<feature type="domain" description="Glycosyltransferase N-terminal" evidence="8">
    <location>
        <begin position="20"/>
        <end position="262"/>
    </location>
</feature>
<dbReference type="Pfam" id="PF26168">
    <property type="entry name" value="Glyco_transf_N"/>
    <property type="match status" value="1"/>
</dbReference>
<dbReference type="UniPathway" id="UPA00009"/>
<evidence type="ECO:0000256" key="6">
    <source>
        <dbReference type="RuleBase" id="RU003718"/>
    </source>
</evidence>
<name>I2BH48_LINUS</name>
<evidence type="ECO:0000256" key="5">
    <source>
        <dbReference type="ARBA" id="ARBA00047606"/>
    </source>
</evidence>
<proteinExistence type="inferred from homology"/>
<dbReference type="AlphaFoldDB" id="I2BH48"/>
<protein>
    <recommendedName>
        <fullName evidence="7">Glycosyltransferase</fullName>
        <ecNumber evidence="7">2.4.1.-</ecNumber>
    </recommendedName>
</protein>
<evidence type="ECO:0000256" key="7">
    <source>
        <dbReference type="RuleBase" id="RU362057"/>
    </source>
</evidence>
<dbReference type="Pfam" id="PF00201">
    <property type="entry name" value="UDPGT"/>
    <property type="match status" value="1"/>
</dbReference>
<dbReference type="SUPFAM" id="SSF53756">
    <property type="entry name" value="UDP-Glycosyltransferase/glycogen phosphorylase"/>
    <property type="match status" value="1"/>
</dbReference>
<organism evidence="9">
    <name type="scientific">Linum usitatissimum</name>
    <name type="common">Flax</name>
    <name type="synonym">Linum humile</name>
    <dbReference type="NCBI Taxonomy" id="4006"/>
    <lineage>
        <taxon>Eukaryota</taxon>
        <taxon>Viridiplantae</taxon>
        <taxon>Streptophyta</taxon>
        <taxon>Embryophyta</taxon>
        <taxon>Tracheophyta</taxon>
        <taxon>Spermatophyta</taxon>
        <taxon>Magnoliopsida</taxon>
        <taxon>eudicotyledons</taxon>
        <taxon>Gunneridae</taxon>
        <taxon>Pentapetalae</taxon>
        <taxon>rosids</taxon>
        <taxon>fabids</taxon>
        <taxon>Malpighiales</taxon>
        <taxon>Linaceae</taxon>
        <taxon>Linum</taxon>
    </lineage>
</organism>
<evidence type="ECO:0000256" key="2">
    <source>
        <dbReference type="ARBA" id="ARBA00009995"/>
    </source>
</evidence>
<reference evidence="9" key="1">
    <citation type="journal article" date="2012" name="BMC Genomics">
        <title>Phylogenomic analysis of UDP glycosyltransferase 1 multigene family in Linum usitatissimum identified genes with varied expression patterns.</title>
        <authorList>
            <person name="Barvkar V.T."/>
            <person name="Pardeshi V.C."/>
            <person name="Kale S.M."/>
            <person name="Kadoo N.Y."/>
            <person name="Gupta V.S."/>
        </authorList>
    </citation>
    <scope>NUCLEOTIDE SEQUENCE</scope>
</reference>
<evidence type="ECO:0000256" key="4">
    <source>
        <dbReference type="ARBA" id="ARBA00022679"/>
    </source>
</evidence>
<dbReference type="PANTHER" id="PTHR48047">
    <property type="entry name" value="GLYCOSYLTRANSFERASE"/>
    <property type="match status" value="1"/>
</dbReference>
<dbReference type="FunFam" id="3.40.50.2000:FF:000047">
    <property type="entry name" value="Glycosyltransferase"/>
    <property type="match status" value="1"/>
</dbReference>
<keyword evidence="4 6" id="KW-0808">Transferase</keyword>
<comment type="pathway">
    <text evidence="1">Pigment biosynthesis; anthocyanin biosynthesis.</text>
</comment>
<sequence length="498" mass="54829">MAVAGQSSSMEKQEEQPLHIFVFPFMAHGHTIPMIDTAKLLASRGVRITLLTTKLNSPLFTKSTLNFPPSTIAVHAFDFQTAAAGLPDGCEDFDFISSRNSSFDVIANFFKATFMLQDQFEDLIAKTRPDCVISDAFFPWTTASAAKYGIPRLVFRGTSFFSSCVSEFITRYKPHDAVSSDSEPFLVPGLPDPVMVTRNQMPPPDKLTSETFLGKVLKQIADSGKESYGSVNNTFHELEPAYADLYNEILGEKKKVWSIGPVSLCNNEVKDRANRGGKESSIDEDSLLQWLDSKPPRSVVYVCFGSLANFSDSQLKEMAAGLEISEHRFIWVVRKGEKSGEKSDWLPEGFEERMEGKGLIIRGWAPQVLILEHKAVGGFITHCGWNSTMEGIAAGVPMVTWPVSAEQFYNETFVTDILCVGVGVGVKEWTMYGGGVEGGKVAAAVVKVMSESAAAVEMRRRVAELGKMARRSVEEGGSSFGNLGELIEEVKRCRIDNF</sequence>
<dbReference type="PANTHER" id="PTHR48047:SF45">
    <property type="entry name" value="SCOPOLETIN GLUCOSYLTRANSFERASE-LIKE"/>
    <property type="match status" value="1"/>
</dbReference>
<dbReference type="InterPro" id="IPR002213">
    <property type="entry name" value="UDP_glucos_trans"/>
</dbReference>
<comment type="catalytic activity">
    <reaction evidence="5">
        <text>an anthocyanidin + UDP-alpha-D-glucose + H(+) = an anthocyanidin 3-O-beta-D-glucoside + UDP</text>
        <dbReference type="Rhea" id="RHEA:20093"/>
        <dbReference type="ChEBI" id="CHEBI:15378"/>
        <dbReference type="ChEBI" id="CHEBI:16307"/>
        <dbReference type="ChEBI" id="CHEBI:58223"/>
        <dbReference type="ChEBI" id="CHEBI:58885"/>
        <dbReference type="ChEBI" id="CHEBI:143576"/>
        <dbReference type="EC" id="2.4.1.115"/>
    </reaction>
</comment>
<dbReference type="EMBL" id="JN088317">
    <property type="protein sequence ID" value="AFJ52944.1"/>
    <property type="molecule type" value="Genomic_DNA"/>
</dbReference>
<evidence type="ECO:0000259" key="8">
    <source>
        <dbReference type="Pfam" id="PF26168"/>
    </source>
</evidence>
<dbReference type="PROSITE" id="PS00375">
    <property type="entry name" value="UDPGT"/>
    <property type="match status" value="1"/>
</dbReference>
<dbReference type="FunFam" id="3.40.50.2000:FF:000071">
    <property type="entry name" value="Glycosyltransferase"/>
    <property type="match status" value="1"/>
</dbReference>
<dbReference type="GO" id="GO:0009718">
    <property type="term" value="P:anthocyanin-containing compound biosynthetic process"/>
    <property type="evidence" value="ECO:0007669"/>
    <property type="project" value="UniProtKB-UniPathway"/>
</dbReference>
<evidence type="ECO:0000256" key="3">
    <source>
        <dbReference type="ARBA" id="ARBA00022676"/>
    </source>
</evidence>
<comment type="similarity">
    <text evidence="2 6">Belongs to the UDP-glycosyltransferase family.</text>
</comment>
<dbReference type="InterPro" id="IPR035595">
    <property type="entry name" value="UDP_glycos_trans_CS"/>
</dbReference>